<keyword evidence="2" id="KW-0349">Heme</keyword>
<name>A0ABR3S697_9PLEO</name>
<keyword evidence="3" id="KW-0479">Metal-binding</keyword>
<dbReference type="PANTHER" id="PTHR24304">
    <property type="entry name" value="CYTOCHROME P450 FAMILY 7"/>
    <property type="match status" value="1"/>
</dbReference>
<dbReference type="SUPFAM" id="SSF48264">
    <property type="entry name" value="Cytochrome P450"/>
    <property type="match status" value="1"/>
</dbReference>
<comment type="similarity">
    <text evidence="1">Belongs to the cytochrome P450 family.</text>
</comment>
<evidence type="ECO:0000256" key="4">
    <source>
        <dbReference type="ARBA" id="ARBA00023004"/>
    </source>
</evidence>
<evidence type="ECO:0000313" key="5">
    <source>
        <dbReference type="EMBL" id="KAL1612157.1"/>
    </source>
</evidence>
<reference evidence="5 6" key="1">
    <citation type="submission" date="2024-02" db="EMBL/GenBank/DDBJ databases">
        <title>De novo assembly and annotation of 12 fungi associated with fruit tree decline syndrome in Ontario, Canada.</title>
        <authorList>
            <person name="Sulman M."/>
            <person name="Ellouze W."/>
            <person name="Ilyukhin E."/>
        </authorList>
    </citation>
    <scope>NUCLEOTIDE SEQUENCE [LARGE SCALE GENOMIC DNA]</scope>
    <source>
        <strain evidence="5 6">M42-189</strain>
    </source>
</reference>
<evidence type="ECO:0000256" key="2">
    <source>
        <dbReference type="ARBA" id="ARBA00022617"/>
    </source>
</evidence>
<keyword evidence="6" id="KW-1185">Reference proteome</keyword>
<dbReference type="InterPro" id="IPR036396">
    <property type="entry name" value="Cyt_P450_sf"/>
</dbReference>
<dbReference type="Pfam" id="PF00067">
    <property type="entry name" value="p450"/>
    <property type="match status" value="1"/>
</dbReference>
<dbReference type="EMBL" id="JAKJXO020000001">
    <property type="protein sequence ID" value="KAL1612157.1"/>
    <property type="molecule type" value="Genomic_DNA"/>
</dbReference>
<dbReference type="InterPro" id="IPR001128">
    <property type="entry name" value="Cyt_P450"/>
</dbReference>
<evidence type="ECO:0000256" key="3">
    <source>
        <dbReference type="ARBA" id="ARBA00022723"/>
    </source>
</evidence>
<evidence type="ECO:0008006" key="7">
    <source>
        <dbReference type="Google" id="ProtNLM"/>
    </source>
</evidence>
<organism evidence="5 6">
    <name type="scientific">Paraconiothyrium brasiliense</name>
    <dbReference type="NCBI Taxonomy" id="300254"/>
    <lineage>
        <taxon>Eukaryota</taxon>
        <taxon>Fungi</taxon>
        <taxon>Dikarya</taxon>
        <taxon>Ascomycota</taxon>
        <taxon>Pezizomycotina</taxon>
        <taxon>Dothideomycetes</taxon>
        <taxon>Pleosporomycetidae</taxon>
        <taxon>Pleosporales</taxon>
        <taxon>Massarineae</taxon>
        <taxon>Didymosphaeriaceae</taxon>
        <taxon>Paraconiothyrium</taxon>
    </lineage>
</organism>
<evidence type="ECO:0000256" key="1">
    <source>
        <dbReference type="ARBA" id="ARBA00010617"/>
    </source>
</evidence>
<evidence type="ECO:0000313" key="6">
    <source>
        <dbReference type="Proteomes" id="UP001521785"/>
    </source>
</evidence>
<dbReference type="InterPro" id="IPR050529">
    <property type="entry name" value="CYP450_sterol_14alpha_dmase"/>
</dbReference>
<dbReference type="Proteomes" id="UP001521785">
    <property type="component" value="Unassembled WGS sequence"/>
</dbReference>
<proteinExistence type="inferred from homology"/>
<protein>
    <recommendedName>
        <fullName evidence="7">Cytochrome P450</fullName>
    </recommendedName>
</protein>
<comment type="caution">
    <text evidence="5">The sequence shown here is derived from an EMBL/GenBank/DDBJ whole genome shotgun (WGS) entry which is preliminary data.</text>
</comment>
<accession>A0ABR3S697</accession>
<keyword evidence="4" id="KW-0408">Iron</keyword>
<dbReference type="Gene3D" id="1.10.630.10">
    <property type="entry name" value="Cytochrome P450"/>
    <property type="match status" value="1"/>
</dbReference>
<sequence>MAEARLPTNQPGDEAEFDPSILSKQPLLMSVLNEVLRMKASSLIGRTAREDFQVGNYTIPKRSMALVSARLEHMNKAVWETRPGAQDHPVEEFWPERFLNYDSLAADINPATEKQPPSISMKGLDGSFIPFGLGYNMCPGRHFAVRAVLCTAARFVHRFEVIPQQHARGKWPEPKQDYKTFGYAICGPANEIPVLIRRIA</sequence>
<gene>
    <name evidence="5" type="ORF">SLS60_000381</name>
</gene>
<dbReference type="PANTHER" id="PTHR24304:SF2">
    <property type="entry name" value="24-HYDROXYCHOLESTEROL 7-ALPHA-HYDROXYLASE"/>
    <property type="match status" value="1"/>
</dbReference>